<feature type="compositionally biased region" description="Polar residues" evidence="1">
    <location>
        <begin position="152"/>
        <end position="161"/>
    </location>
</feature>
<name>A0A7L9J540_9MICO</name>
<feature type="transmembrane region" description="Helical" evidence="2">
    <location>
        <begin position="59"/>
        <end position="79"/>
    </location>
</feature>
<dbReference type="Gene3D" id="3.10.350.10">
    <property type="entry name" value="LysM domain"/>
    <property type="match status" value="2"/>
</dbReference>
<feature type="compositionally biased region" description="Low complexity" evidence="1">
    <location>
        <begin position="321"/>
        <end position="332"/>
    </location>
</feature>
<dbReference type="SUPFAM" id="SSF54106">
    <property type="entry name" value="LysM domain"/>
    <property type="match status" value="2"/>
</dbReference>
<dbReference type="InterPro" id="IPR011990">
    <property type="entry name" value="TPR-like_helical_dom_sf"/>
</dbReference>
<dbReference type="Gene3D" id="1.25.40.10">
    <property type="entry name" value="Tetratricopeptide repeat domain"/>
    <property type="match status" value="1"/>
</dbReference>
<protein>
    <submittedName>
        <fullName evidence="4">LysM peptidoglycan-binding domain-containing protein</fullName>
    </submittedName>
</protein>
<dbReference type="EMBL" id="CP062789">
    <property type="protein sequence ID" value="QOK24173.1"/>
    <property type="molecule type" value="Genomic_DNA"/>
</dbReference>
<keyword evidence="2" id="KW-0812">Transmembrane</keyword>
<dbReference type="CDD" id="cd00118">
    <property type="entry name" value="LysM"/>
    <property type="match status" value="2"/>
</dbReference>
<feature type="compositionally biased region" description="Basic and acidic residues" evidence="1">
    <location>
        <begin position="717"/>
        <end position="726"/>
    </location>
</feature>
<feature type="domain" description="LysM" evidence="3">
    <location>
        <begin position="159"/>
        <end position="206"/>
    </location>
</feature>
<dbReference type="PROSITE" id="PS51782">
    <property type="entry name" value="LYSM"/>
    <property type="match status" value="2"/>
</dbReference>
<dbReference type="AlphaFoldDB" id="A0A7L9J540"/>
<evidence type="ECO:0000256" key="2">
    <source>
        <dbReference type="SAM" id="Phobius"/>
    </source>
</evidence>
<gene>
    <name evidence="4" type="ORF">IGS73_07390</name>
</gene>
<evidence type="ECO:0000256" key="1">
    <source>
        <dbReference type="SAM" id="MobiDB-lite"/>
    </source>
</evidence>
<dbReference type="InterPro" id="IPR018392">
    <property type="entry name" value="LysM"/>
</dbReference>
<evidence type="ECO:0000313" key="4">
    <source>
        <dbReference type="EMBL" id="QOK24173.1"/>
    </source>
</evidence>
<feature type="domain" description="LysM" evidence="3">
    <location>
        <begin position="212"/>
        <end position="257"/>
    </location>
</feature>
<keyword evidence="2" id="KW-0472">Membrane</keyword>
<dbReference type="SUPFAM" id="SSF48452">
    <property type="entry name" value="TPR-like"/>
    <property type="match status" value="1"/>
</dbReference>
<feature type="compositionally biased region" description="Polar residues" evidence="1">
    <location>
        <begin position="132"/>
        <end position="143"/>
    </location>
</feature>
<dbReference type="RefSeq" id="WP_192912003.1">
    <property type="nucleotide sequence ID" value="NZ_CP062789.1"/>
</dbReference>
<evidence type="ECO:0000313" key="5">
    <source>
        <dbReference type="Proteomes" id="UP000593998"/>
    </source>
</evidence>
<dbReference type="SMART" id="SM01043">
    <property type="entry name" value="BTAD"/>
    <property type="match status" value="1"/>
</dbReference>
<sequence length="1045" mass="110051">MTRAANFVKGLLALATILLLIVGAPALLLLSGVLPDQLPTLDQITSALTSRDETGQVLIAVLVIAAAVLWAAFTYSVLVEAIAAARGIRLSVPKGPAGRPAAALVGAVIAMGASTMTATAAPAAQPLVAAQESTASVTASPEESQTEAESAPSRQASTREVTVQRHETLWSISDRELGDPMRYREIAALNGLSQPYTITPGQQLLLPGHAPSAVTVEPGDTLAEIAAENDTTWMALAEANPQITNPDLIHVGDTIAVPTVQPQGTTEGTQAEEATEALEDASETGLSAAEQEAPAAGGEDREPQAPETAAPVVPETVPNESPSAAAPAQPQAEGDEATADVPLAEIAGIAAFAGGGAVLAAGTLTLLRRRRTAQRRHRRPGRAAPTPATELVPIERGVRSAGTGVLATLESMDQALRSLAATCASQQRPFPPVAAVELDGPEVVIHLSAPADLPAPWAGEGTRWVYDGTDLDESVHDGEAPIPALVTVGTGPQGEVWLLNLEELGAVTITGDADKSADLIRYMAAELAVNDWSQTVRMDLVDVATEIAAIDPGRIHVHDQAERAAQDLTAHAVSTIDRTGEAGTTVADARANQTGEDLWTSSALLVARNDDPAVVQAAHTVATSVGRAGASVVSLSQHDPQDDLITVIDVSADGHLFMPRTGLRLTACALPTDEAHGIVQLLDQGRAQHDEPMPLAASGGEDEDWRSMTDTAGALREEFTQPRDEHGDDETSSSVLPPDEDEWIAQTATTVEDVERIAPRVTESVRADLEARDPDLDADLERWHSQDCDLPRLSLLGPVTARVGGDARAVLEDSRAYLTELLAYLALRPQGATMAEVREAFGVSDGRVRSSIKSLRDWLGTNPRTDKPHLPNAKDSRASKIRGVGVYQVDDVLVDVDLFRRLRARGQARGEHGIEDLKAALTLVEGPPFEHLRPGGWSWLAEGDRPDQQMVCAVTDVAHIVINHAIATNDGPTALATAEAVMAAVPHEEIARLDLVAAMSAAGHGNSAAKLRQSVLESSDEALPVDLSERTDRIVRDREWAKEAS</sequence>
<dbReference type="Pfam" id="PF01476">
    <property type="entry name" value="LysM"/>
    <property type="match status" value="2"/>
</dbReference>
<feature type="region of interest" description="Disordered" evidence="1">
    <location>
        <begin position="259"/>
        <end position="337"/>
    </location>
</feature>
<reference evidence="4 5" key="1">
    <citation type="submission" date="2020-10" db="EMBL/GenBank/DDBJ databases">
        <title>Janibacter indicus TT2 genome sequence.</title>
        <authorList>
            <person name="Lee K."/>
            <person name="Ganzorig M."/>
        </authorList>
    </citation>
    <scope>NUCLEOTIDE SEQUENCE [LARGE SCALE GENOMIC DNA]</scope>
    <source>
        <strain evidence="4 5">TT2</strain>
    </source>
</reference>
<feature type="compositionally biased region" description="Acidic residues" evidence="1">
    <location>
        <begin position="273"/>
        <end position="282"/>
    </location>
</feature>
<feature type="compositionally biased region" description="Low complexity" evidence="1">
    <location>
        <begin position="283"/>
        <end position="297"/>
    </location>
</feature>
<feature type="region of interest" description="Disordered" evidence="1">
    <location>
        <begin position="717"/>
        <end position="741"/>
    </location>
</feature>
<dbReference type="PANTHER" id="PTHR34700:SF4">
    <property type="entry name" value="PHAGE-LIKE ELEMENT PBSX PROTEIN XKDP"/>
    <property type="match status" value="1"/>
</dbReference>
<dbReference type="Pfam" id="PF03704">
    <property type="entry name" value="BTAD"/>
    <property type="match status" value="1"/>
</dbReference>
<evidence type="ECO:0000259" key="3">
    <source>
        <dbReference type="PROSITE" id="PS51782"/>
    </source>
</evidence>
<accession>A0A7L9J540</accession>
<proteinExistence type="predicted"/>
<dbReference type="InterPro" id="IPR052196">
    <property type="entry name" value="Bact_Kbp"/>
</dbReference>
<dbReference type="SMART" id="SM00257">
    <property type="entry name" value="LysM"/>
    <property type="match status" value="2"/>
</dbReference>
<dbReference type="InterPro" id="IPR005158">
    <property type="entry name" value="BTAD"/>
</dbReference>
<dbReference type="Proteomes" id="UP000593998">
    <property type="component" value="Chromosome"/>
</dbReference>
<organism evidence="4 5">
    <name type="scientific">Janibacter indicus</name>
    <dbReference type="NCBI Taxonomy" id="857417"/>
    <lineage>
        <taxon>Bacteria</taxon>
        <taxon>Bacillati</taxon>
        <taxon>Actinomycetota</taxon>
        <taxon>Actinomycetes</taxon>
        <taxon>Micrococcales</taxon>
        <taxon>Intrasporangiaceae</taxon>
        <taxon>Janibacter</taxon>
    </lineage>
</organism>
<feature type="transmembrane region" description="Helical" evidence="2">
    <location>
        <begin position="100"/>
        <end position="121"/>
    </location>
</feature>
<dbReference type="PANTHER" id="PTHR34700">
    <property type="entry name" value="POTASSIUM BINDING PROTEIN KBP"/>
    <property type="match status" value="1"/>
</dbReference>
<dbReference type="InterPro" id="IPR036779">
    <property type="entry name" value="LysM_dom_sf"/>
</dbReference>
<keyword evidence="2" id="KW-1133">Transmembrane helix</keyword>
<feature type="region of interest" description="Disordered" evidence="1">
    <location>
        <begin position="132"/>
        <end position="163"/>
    </location>
</feature>